<keyword evidence="14" id="KW-1185">Reference proteome</keyword>
<evidence type="ECO:0000256" key="10">
    <source>
        <dbReference type="SAM" id="Coils"/>
    </source>
</evidence>
<proteinExistence type="predicted"/>
<dbReference type="Gene3D" id="1.10.287.110">
    <property type="entry name" value="DnaJ domain"/>
    <property type="match status" value="1"/>
</dbReference>
<dbReference type="PROSITE" id="PS50076">
    <property type="entry name" value="DNAJ_2"/>
    <property type="match status" value="1"/>
</dbReference>
<keyword evidence="4 9" id="KW-0694">RNA-binding</keyword>
<dbReference type="GO" id="GO:0005737">
    <property type="term" value="C:cytoplasm"/>
    <property type="evidence" value="ECO:0007669"/>
    <property type="project" value="UniProtKB-SubCell"/>
</dbReference>
<dbReference type="Pfam" id="PF00226">
    <property type="entry name" value="DnaJ"/>
    <property type="match status" value="1"/>
</dbReference>
<dbReference type="GO" id="GO:0005681">
    <property type="term" value="C:spliceosomal complex"/>
    <property type="evidence" value="ECO:0007669"/>
    <property type="project" value="TreeGrafter"/>
</dbReference>
<comment type="subcellular location">
    <subcellularLocation>
        <location evidence="2">Cytoplasm</location>
    </subcellularLocation>
    <subcellularLocation>
        <location evidence="1">Nucleus</location>
    </subcellularLocation>
</comment>
<dbReference type="FunFam" id="1.10.287.110:FF:000059">
    <property type="entry name" value="dnaJ homolog subfamily C member 17"/>
    <property type="match status" value="1"/>
</dbReference>
<dbReference type="InterPro" id="IPR012677">
    <property type="entry name" value="Nucleotide-bd_a/b_plait_sf"/>
</dbReference>
<protein>
    <recommendedName>
        <fullName evidence="8">DnaJ homolog subfamily C member 17</fullName>
    </recommendedName>
</protein>
<dbReference type="PRINTS" id="PR00625">
    <property type="entry name" value="JDOMAIN"/>
</dbReference>
<evidence type="ECO:0000256" key="7">
    <source>
        <dbReference type="ARBA" id="ARBA00053783"/>
    </source>
</evidence>
<dbReference type="GO" id="GO:0000390">
    <property type="term" value="P:spliceosomal complex disassembly"/>
    <property type="evidence" value="ECO:0007669"/>
    <property type="project" value="TreeGrafter"/>
</dbReference>
<feature type="coiled-coil region" evidence="10">
    <location>
        <begin position="78"/>
        <end position="105"/>
    </location>
</feature>
<keyword evidence="6" id="KW-0539">Nucleus</keyword>
<dbReference type="GO" id="GO:0003723">
    <property type="term" value="F:RNA binding"/>
    <property type="evidence" value="ECO:0007669"/>
    <property type="project" value="UniProtKB-UniRule"/>
</dbReference>
<keyword evidence="3" id="KW-0963">Cytoplasm</keyword>
<dbReference type="CDD" id="cd06257">
    <property type="entry name" value="DnaJ"/>
    <property type="match status" value="1"/>
</dbReference>
<dbReference type="InterPro" id="IPR036869">
    <property type="entry name" value="J_dom_sf"/>
</dbReference>
<evidence type="ECO:0000256" key="9">
    <source>
        <dbReference type="PROSITE-ProRule" id="PRU00176"/>
    </source>
</evidence>
<evidence type="ECO:0000256" key="6">
    <source>
        <dbReference type="ARBA" id="ARBA00023242"/>
    </source>
</evidence>
<dbReference type="InterPro" id="IPR052094">
    <property type="entry name" value="Pre-mRNA-splicing_ERAD"/>
</dbReference>
<accession>A0A4C1VV85</accession>
<sequence>MDSIKIEDVDLYELLGIHITATESEIKSSYRKKALKCHPDKNPDDPKAAETFHQLSKALEILTDVSAKAAYDRVLKAKAAAKLRHKELDSKRQKLKEDLERRERYAAFENASSPLTDEQKLAAEVIRLRKEGSQLLQEEQKRMREEILRSRRNLNEPYWDSSLNRIKIKWKADKNDPTNGGYDETTLQKILKKYGDIVTLIVSGKRNGSALVEFSSKEASDMAIQLEKGLPGNPITLKLINNEPIFKSKQEYGEPNLISDRDYESLVLRRMRQAAERQELIKEMMKEENK</sequence>
<comment type="caution">
    <text evidence="13">The sequence shown here is derived from an EMBL/GenBank/DDBJ whole genome shotgun (WGS) entry which is preliminary data.</text>
</comment>
<dbReference type="CDD" id="cd12429">
    <property type="entry name" value="RRM_DNAJC17"/>
    <property type="match status" value="1"/>
</dbReference>
<dbReference type="PANTHER" id="PTHR44313">
    <property type="entry name" value="DNAJ HOMOLOG SUBFAMILY C MEMBER 17"/>
    <property type="match status" value="1"/>
</dbReference>
<dbReference type="InterPro" id="IPR001623">
    <property type="entry name" value="DnaJ_domain"/>
</dbReference>
<evidence type="ECO:0000313" key="13">
    <source>
        <dbReference type="EMBL" id="GBP41804.1"/>
    </source>
</evidence>
<name>A0A4C1VV85_EUMVA</name>
<dbReference type="Gene3D" id="3.30.70.330">
    <property type="match status" value="1"/>
</dbReference>
<keyword evidence="5" id="KW-0143">Chaperone</keyword>
<dbReference type="SMART" id="SM00271">
    <property type="entry name" value="DnaJ"/>
    <property type="match status" value="1"/>
</dbReference>
<dbReference type="SUPFAM" id="SSF54928">
    <property type="entry name" value="RNA-binding domain, RBD"/>
    <property type="match status" value="1"/>
</dbReference>
<evidence type="ECO:0000259" key="11">
    <source>
        <dbReference type="PROSITE" id="PS50076"/>
    </source>
</evidence>
<evidence type="ECO:0000259" key="12">
    <source>
        <dbReference type="PROSITE" id="PS50102"/>
    </source>
</evidence>
<reference evidence="13 14" key="1">
    <citation type="journal article" date="2019" name="Commun. Biol.">
        <title>The bagworm genome reveals a unique fibroin gene that provides high tensile strength.</title>
        <authorList>
            <person name="Kono N."/>
            <person name="Nakamura H."/>
            <person name="Ohtoshi R."/>
            <person name="Tomita M."/>
            <person name="Numata K."/>
            <person name="Arakawa K."/>
        </authorList>
    </citation>
    <scope>NUCLEOTIDE SEQUENCE [LARGE SCALE GENOMIC DNA]</scope>
</reference>
<dbReference type="InterPro" id="IPR000504">
    <property type="entry name" value="RRM_dom"/>
</dbReference>
<evidence type="ECO:0000313" key="14">
    <source>
        <dbReference type="Proteomes" id="UP000299102"/>
    </source>
</evidence>
<evidence type="ECO:0000256" key="8">
    <source>
        <dbReference type="ARBA" id="ARBA00074360"/>
    </source>
</evidence>
<keyword evidence="10" id="KW-0175">Coiled coil</keyword>
<gene>
    <name evidence="13" type="primary">DNAJC17</name>
    <name evidence="13" type="ORF">EVAR_26926_1</name>
</gene>
<dbReference type="AlphaFoldDB" id="A0A4C1VV85"/>
<dbReference type="Proteomes" id="UP000299102">
    <property type="component" value="Unassembled WGS sequence"/>
</dbReference>
<evidence type="ECO:0000256" key="2">
    <source>
        <dbReference type="ARBA" id="ARBA00004496"/>
    </source>
</evidence>
<comment type="function">
    <text evidence="7">May negatively affect PAX8-induced thyroglobulin/TG transcription.</text>
</comment>
<evidence type="ECO:0000256" key="3">
    <source>
        <dbReference type="ARBA" id="ARBA00022490"/>
    </source>
</evidence>
<dbReference type="STRING" id="151549.A0A4C1VV85"/>
<dbReference type="OrthoDB" id="259708at2759"/>
<dbReference type="PANTHER" id="PTHR44313:SF1">
    <property type="entry name" value="DNAJ HOMOLOG SUBFAMILY C MEMBER 17"/>
    <property type="match status" value="1"/>
</dbReference>
<evidence type="ECO:0000256" key="4">
    <source>
        <dbReference type="ARBA" id="ARBA00022884"/>
    </source>
</evidence>
<dbReference type="PROSITE" id="PS50102">
    <property type="entry name" value="RRM"/>
    <property type="match status" value="1"/>
</dbReference>
<feature type="domain" description="J" evidence="11">
    <location>
        <begin position="10"/>
        <end position="75"/>
    </location>
</feature>
<dbReference type="InterPro" id="IPR034254">
    <property type="entry name" value="DNAJC17_RRM"/>
</dbReference>
<feature type="domain" description="RRM" evidence="12">
    <location>
        <begin position="175"/>
        <end position="244"/>
    </location>
</feature>
<dbReference type="Pfam" id="PF00076">
    <property type="entry name" value="RRM_1"/>
    <property type="match status" value="1"/>
</dbReference>
<dbReference type="SUPFAM" id="SSF46565">
    <property type="entry name" value="Chaperone J-domain"/>
    <property type="match status" value="1"/>
</dbReference>
<evidence type="ECO:0000256" key="5">
    <source>
        <dbReference type="ARBA" id="ARBA00023186"/>
    </source>
</evidence>
<organism evidence="13 14">
    <name type="scientific">Eumeta variegata</name>
    <name type="common">Bagworm moth</name>
    <name type="synonym">Eumeta japonica</name>
    <dbReference type="NCBI Taxonomy" id="151549"/>
    <lineage>
        <taxon>Eukaryota</taxon>
        <taxon>Metazoa</taxon>
        <taxon>Ecdysozoa</taxon>
        <taxon>Arthropoda</taxon>
        <taxon>Hexapoda</taxon>
        <taxon>Insecta</taxon>
        <taxon>Pterygota</taxon>
        <taxon>Neoptera</taxon>
        <taxon>Endopterygota</taxon>
        <taxon>Lepidoptera</taxon>
        <taxon>Glossata</taxon>
        <taxon>Ditrysia</taxon>
        <taxon>Tineoidea</taxon>
        <taxon>Psychidae</taxon>
        <taxon>Oiketicinae</taxon>
        <taxon>Eumeta</taxon>
    </lineage>
</organism>
<dbReference type="InterPro" id="IPR035979">
    <property type="entry name" value="RBD_domain_sf"/>
</dbReference>
<evidence type="ECO:0000256" key="1">
    <source>
        <dbReference type="ARBA" id="ARBA00004123"/>
    </source>
</evidence>
<dbReference type="EMBL" id="BGZK01000406">
    <property type="protein sequence ID" value="GBP41804.1"/>
    <property type="molecule type" value="Genomic_DNA"/>
</dbReference>